<sequence length="64" mass="7245">MKSTYLTFRTNNPLFSYYPLVLLILGPGSSCWFEGSGGSGFRGRRGKWETRGDVKGARRGWRRG</sequence>
<name>A0AAW2G541_9HYME</name>
<keyword evidence="3" id="KW-1185">Reference proteome</keyword>
<dbReference type="EMBL" id="JADYXP020000006">
    <property type="protein sequence ID" value="KAL0122643.1"/>
    <property type="molecule type" value="Genomic_DNA"/>
</dbReference>
<protein>
    <submittedName>
        <fullName evidence="2">Uncharacterized protein</fullName>
    </submittedName>
</protein>
<evidence type="ECO:0000313" key="2">
    <source>
        <dbReference type="EMBL" id="KAL0122643.1"/>
    </source>
</evidence>
<keyword evidence="1" id="KW-0812">Transmembrane</keyword>
<dbReference type="Proteomes" id="UP001430953">
    <property type="component" value="Unassembled WGS sequence"/>
</dbReference>
<gene>
    <name evidence="2" type="ORF">PUN28_007396</name>
</gene>
<evidence type="ECO:0000313" key="3">
    <source>
        <dbReference type="Proteomes" id="UP001430953"/>
    </source>
</evidence>
<accession>A0AAW2G541</accession>
<feature type="transmembrane region" description="Helical" evidence="1">
    <location>
        <begin position="15"/>
        <end position="35"/>
    </location>
</feature>
<keyword evidence="1" id="KW-0472">Membrane</keyword>
<organism evidence="2 3">
    <name type="scientific">Cardiocondyla obscurior</name>
    <dbReference type="NCBI Taxonomy" id="286306"/>
    <lineage>
        <taxon>Eukaryota</taxon>
        <taxon>Metazoa</taxon>
        <taxon>Ecdysozoa</taxon>
        <taxon>Arthropoda</taxon>
        <taxon>Hexapoda</taxon>
        <taxon>Insecta</taxon>
        <taxon>Pterygota</taxon>
        <taxon>Neoptera</taxon>
        <taxon>Endopterygota</taxon>
        <taxon>Hymenoptera</taxon>
        <taxon>Apocrita</taxon>
        <taxon>Aculeata</taxon>
        <taxon>Formicoidea</taxon>
        <taxon>Formicidae</taxon>
        <taxon>Myrmicinae</taxon>
        <taxon>Cardiocondyla</taxon>
    </lineage>
</organism>
<keyword evidence="1" id="KW-1133">Transmembrane helix</keyword>
<reference evidence="2 3" key="1">
    <citation type="submission" date="2023-03" db="EMBL/GenBank/DDBJ databases">
        <title>High recombination rates correlate with genetic variation in Cardiocondyla obscurior ants.</title>
        <authorList>
            <person name="Errbii M."/>
        </authorList>
    </citation>
    <scope>NUCLEOTIDE SEQUENCE [LARGE SCALE GENOMIC DNA]</scope>
    <source>
        <strain evidence="2">Alpha-2009</strain>
        <tissue evidence="2">Whole body</tissue>
    </source>
</reference>
<proteinExistence type="predicted"/>
<dbReference type="AlphaFoldDB" id="A0AAW2G541"/>
<comment type="caution">
    <text evidence="2">The sequence shown here is derived from an EMBL/GenBank/DDBJ whole genome shotgun (WGS) entry which is preliminary data.</text>
</comment>
<evidence type="ECO:0000256" key="1">
    <source>
        <dbReference type="SAM" id="Phobius"/>
    </source>
</evidence>